<organism evidence="2 3">
    <name type="scientific">Lentihominibacter hominis</name>
    <dbReference type="NCBI Taxonomy" id="2763645"/>
    <lineage>
        <taxon>Bacteria</taxon>
        <taxon>Bacillati</taxon>
        <taxon>Bacillota</taxon>
        <taxon>Clostridia</taxon>
        <taxon>Peptostreptococcales</taxon>
        <taxon>Anaerovoracaceae</taxon>
        <taxon>Lentihominibacter</taxon>
    </lineage>
</organism>
<dbReference type="HAMAP" id="MF_00652">
    <property type="entry name" value="UPF0246"/>
    <property type="match status" value="1"/>
</dbReference>
<sequence length="258" mass="30073">MKIIISPAKTMNVERDIHDIRSLPYFLDETKILMDEIRKLSFDESKALWKCNDKLAMLNFKRFSQMNLEENLTPAVFSYEGLQYKNMGPGVFSDAALEYIEKHLRILSGFYGVLRPFDGVTPYRLEMQAKLGVGEYRDLYEFWGRKIYEFIKRECREEFCGKDKCFTILNLASKEYSRAVEKYIGADCRFVTVDFGQLSGGKVRQKATFAKMARGDMVRFLAEGNITDIEGIKDYDGFGFRFSEEFSRGERMVFVRTD</sequence>
<evidence type="ECO:0000313" key="3">
    <source>
        <dbReference type="Proteomes" id="UP000610862"/>
    </source>
</evidence>
<dbReference type="GO" id="GO:0033194">
    <property type="term" value="P:response to hydroperoxide"/>
    <property type="evidence" value="ECO:0007669"/>
    <property type="project" value="TreeGrafter"/>
</dbReference>
<proteinExistence type="inferred from homology"/>
<dbReference type="PANTHER" id="PTHR30283">
    <property type="entry name" value="PEROXIDE STRESS RESPONSE PROTEIN YAAA"/>
    <property type="match status" value="1"/>
</dbReference>
<protein>
    <recommendedName>
        <fullName evidence="1">UPF0246 protein H8692_08685</fullName>
    </recommendedName>
</protein>
<dbReference type="RefSeq" id="WP_187525490.1">
    <property type="nucleotide sequence ID" value="NZ_JACRTA010000003.1"/>
</dbReference>
<gene>
    <name evidence="2" type="primary">yaaA</name>
    <name evidence="2" type="ORF">H8692_08685</name>
</gene>
<dbReference type="InterPro" id="IPR005583">
    <property type="entry name" value="YaaA"/>
</dbReference>
<accession>A0A926IA89</accession>
<dbReference type="EMBL" id="JACRTA010000003">
    <property type="protein sequence ID" value="MBC8568832.1"/>
    <property type="molecule type" value="Genomic_DNA"/>
</dbReference>
<dbReference type="AlphaFoldDB" id="A0A926IA89"/>
<dbReference type="NCBIfam" id="NF002543">
    <property type="entry name" value="PRK02101.1-4"/>
    <property type="match status" value="1"/>
</dbReference>
<dbReference type="Proteomes" id="UP000610862">
    <property type="component" value="Unassembled WGS sequence"/>
</dbReference>
<dbReference type="PANTHER" id="PTHR30283:SF4">
    <property type="entry name" value="PEROXIDE STRESS RESISTANCE PROTEIN YAAA"/>
    <property type="match status" value="1"/>
</dbReference>
<reference evidence="2" key="1">
    <citation type="submission" date="2020-08" db="EMBL/GenBank/DDBJ databases">
        <title>Genome public.</title>
        <authorList>
            <person name="Liu C."/>
            <person name="Sun Q."/>
        </authorList>
    </citation>
    <scope>NUCLEOTIDE SEQUENCE</scope>
    <source>
        <strain evidence="2">NSJ-24</strain>
    </source>
</reference>
<comment type="caution">
    <text evidence="2">The sequence shown here is derived from an EMBL/GenBank/DDBJ whole genome shotgun (WGS) entry which is preliminary data.</text>
</comment>
<comment type="similarity">
    <text evidence="1">Belongs to the UPF0246 family.</text>
</comment>
<keyword evidence="3" id="KW-1185">Reference proteome</keyword>
<name>A0A926IA89_9FIRM</name>
<evidence type="ECO:0000256" key="1">
    <source>
        <dbReference type="HAMAP-Rule" id="MF_00652"/>
    </source>
</evidence>
<dbReference type="GO" id="GO:0005829">
    <property type="term" value="C:cytosol"/>
    <property type="evidence" value="ECO:0007669"/>
    <property type="project" value="TreeGrafter"/>
</dbReference>
<evidence type="ECO:0000313" key="2">
    <source>
        <dbReference type="EMBL" id="MBC8568832.1"/>
    </source>
</evidence>
<dbReference type="Pfam" id="PF03883">
    <property type="entry name" value="H2O2_YaaD"/>
    <property type="match status" value="1"/>
</dbReference>